<feature type="domain" description="STAS" evidence="3">
    <location>
        <begin position="13"/>
        <end position="111"/>
    </location>
</feature>
<dbReference type="PANTHER" id="PTHR33495">
    <property type="entry name" value="ANTI-SIGMA FACTOR ANTAGONIST TM_1081-RELATED-RELATED"/>
    <property type="match status" value="1"/>
</dbReference>
<dbReference type="RefSeq" id="WP_054521015.1">
    <property type="nucleotide sequence ID" value="NZ_LGKO01000002.1"/>
</dbReference>
<dbReference type="NCBIfam" id="TIGR00377">
    <property type="entry name" value="ant_ant_sig"/>
    <property type="match status" value="1"/>
</dbReference>
<dbReference type="Proteomes" id="UP000050544">
    <property type="component" value="Unassembled WGS sequence"/>
</dbReference>
<accession>A0A0P6XP76</accession>
<comment type="caution">
    <text evidence="4">The sequence shown here is derived from an EMBL/GenBank/DDBJ whole genome shotgun (WGS) entry which is preliminary data.</text>
</comment>
<dbReference type="OrthoDB" id="9794628at2"/>
<dbReference type="Pfam" id="PF01740">
    <property type="entry name" value="STAS"/>
    <property type="match status" value="1"/>
</dbReference>
<reference evidence="4 5" key="1">
    <citation type="submission" date="2015-07" db="EMBL/GenBank/DDBJ databases">
        <title>Whole genome sequence of Thermanaerothrix daxensis DSM 23592.</title>
        <authorList>
            <person name="Hemp J."/>
            <person name="Ward L.M."/>
            <person name="Pace L.A."/>
            <person name="Fischer W.W."/>
        </authorList>
    </citation>
    <scope>NUCLEOTIDE SEQUENCE [LARGE SCALE GENOMIC DNA]</scope>
    <source>
        <strain evidence="4 5">GNS-1</strain>
    </source>
</reference>
<evidence type="ECO:0000256" key="2">
    <source>
        <dbReference type="RuleBase" id="RU003749"/>
    </source>
</evidence>
<dbReference type="AlphaFoldDB" id="A0A0P6XP76"/>
<evidence type="ECO:0000313" key="5">
    <source>
        <dbReference type="Proteomes" id="UP000050544"/>
    </source>
</evidence>
<dbReference type="PROSITE" id="PS50801">
    <property type="entry name" value="STAS"/>
    <property type="match status" value="1"/>
</dbReference>
<name>A0A0P6XP76_9CHLR</name>
<dbReference type="SUPFAM" id="SSF52091">
    <property type="entry name" value="SpoIIaa-like"/>
    <property type="match status" value="1"/>
</dbReference>
<comment type="similarity">
    <text evidence="1 2">Belongs to the anti-sigma-factor antagonist family.</text>
</comment>
<dbReference type="EMBL" id="LGKO01000002">
    <property type="protein sequence ID" value="KPL84485.1"/>
    <property type="molecule type" value="Genomic_DNA"/>
</dbReference>
<dbReference type="STRING" id="869279.SE15_05185"/>
<dbReference type="InterPro" id="IPR003658">
    <property type="entry name" value="Anti-sigma_ant"/>
</dbReference>
<dbReference type="Gene3D" id="3.30.750.24">
    <property type="entry name" value="STAS domain"/>
    <property type="match status" value="1"/>
</dbReference>
<evidence type="ECO:0000256" key="1">
    <source>
        <dbReference type="ARBA" id="ARBA00009013"/>
    </source>
</evidence>
<sequence>MEIEHTAYKRCDLIKVKGRLDSASVPEFEERLKQITNSGRYRIVIDLEDLQFISSAGLRALISTQKVCRRYNRGEVVLANVPENIKAALDLAGFTTLFKIFPDVVSAVANV</sequence>
<evidence type="ECO:0000313" key="4">
    <source>
        <dbReference type="EMBL" id="KPL84485.1"/>
    </source>
</evidence>
<evidence type="ECO:0000259" key="3">
    <source>
        <dbReference type="PROSITE" id="PS50801"/>
    </source>
</evidence>
<protein>
    <recommendedName>
        <fullName evidence="2">Anti-sigma factor antagonist</fullName>
    </recommendedName>
</protein>
<dbReference type="InterPro" id="IPR036513">
    <property type="entry name" value="STAS_dom_sf"/>
</dbReference>
<dbReference type="GO" id="GO:0043856">
    <property type="term" value="F:anti-sigma factor antagonist activity"/>
    <property type="evidence" value="ECO:0007669"/>
    <property type="project" value="InterPro"/>
</dbReference>
<dbReference type="CDD" id="cd07043">
    <property type="entry name" value="STAS_anti-anti-sigma_factors"/>
    <property type="match status" value="1"/>
</dbReference>
<organism evidence="4 5">
    <name type="scientific">Thermanaerothrix daxensis</name>
    <dbReference type="NCBI Taxonomy" id="869279"/>
    <lineage>
        <taxon>Bacteria</taxon>
        <taxon>Bacillati</taxon>
        <taxon>Chloroflexota</taxon>
        <taxon>Anaerolineae</taxon>
        <taxon>Anaerolineales</taxon>
        <taxon>Anaerolineaceae</taxon>
        <taxon>Thermanaerothrix</taxon>
    </lineage>
</organism>
<proteinExistence type="inferred from homology"/>
<dbReference type="InterPro" id="IPR002645">
    <property type="entry name" value="STAS_dom"/>
</dbReference>
<dbReference type="PANTHER" id="PTHR33495:SF2">
    <property type="entry name" value="ANTI-SIGMA FACTOR ANTAGONIST TM_1081-RELATED"/>
    <property type="match status" value="1"/>
</dbReference>
<gene>
    <name evidence="4" type="ORF">SE15_05185</name>
</gene>
<keyword evidence="5" id="KW-1185">Reference proteome</keyword>